<dbReference type="RefSeq" id="WP_136554225.1">
    <property type="nucleotide sequence ID" value="NZ_STGJ01000012.1"/>
</dbReference>
<dbReference type="PANTHER" id="PTHR10067:SF6">
    <property type="entry name" value="PHOSPHATIDYLSERINE DECARBOXYLASE PROENZYME, MITOCHONDRIAL"/>
    <property type="match status" value="1"/>
</dbReference>
<feature type="active site" description="Schiff-base intermediate with substrate; via pyruvic acid; for decarboxylase activity" evidence="12">
    <location>
        <position position="247"/>
    </location>
</feature>
<keyword evidence="3 12" id="KW-0444">Lipid biosynthesis</keyword>
<comment type="caution">
    <text evidence="13">The sequence shown here is derived from an EMBL/GenBank/DDBJ whole genome shotgun (WGS) entry which is preliminary data.</text>
</comment>
<feature type="active site" description="Charge relay system; for autoendoproteolytic cleavage activity" evidence="12">
    <location>
        <position position="88"/>
    </location>
</feature>
<dbReference type="OrthoDB" id="9802030at2"/>
<evidence type="ECO:0000256" key="9">
    <source>
        <dbReference type="ARBA" id="ARBA00023239"/>
    </source>
</evidence>
<keyword evidence="2 12" id="KW-1003">Cell membrane</keyword>
<comment type="cofactor">
    <cofactor evidence="12">
        <name>pyruvate</name>
        <dbReference type="ChEBI" id="CHEBI:15361"/>
    </cofactor>
    <text evidence="12">Binds 1 pyruvoyl group covalently per subunit.</text>
</comment>
<accession>A0A4T0UQT8</accession>
<feature type="modified residue" description="Pyruvic acid (Ser); by autocatalysis" evidence="12">
    <location>
        <position position="247"/>
    </location>
</feature>
<evidence type="ECO:0000256" key="1">
    <source>
        <dbReference type="ARBA" id="ARBA00005189"/>
    </source>
</evidence>
<feature type="chain" id="PRO_5023351627" description="Phosphatidylserine decarboxylase alpha chain" evidence="12">
    <location>
        <begin position="247"/>
        <end position="279"/>
    </location>
</feature>
<keyword evidence="7 12" id="KW-0865">Zymogen</keyword>
<evidence type="ECO:0000256" key="3">
    <source>
        <dbReference type="ARBA" id="ARBA00022516"/>
    </source>
</evidence>
<dbReference type="GO" id="GO:0006646">
    <property type="term" value="P:phosphatidylethanolamine biosynthetic process"/>
    <property type="evidence" value="ECO:0007669"/>
    <property type="project" value="UniProtKB-UniRule"/>
</dbReference>
<feature type="active site" description="Charge relay system; for autoendoproteolytic cleavage activity" evidence="12">
    <location>
        <position position="144"/>
    </location>
</feature>
<dbReference type="GO" id="GO:0004609">
    <property type="term" value="F:phosphatidylserine decarboxylase activity"/>
    <property type="evidence" value="ECO:0007669"/>
    <property type="project" value="UniProtKB-UniRule"/>
</dbReference>
<proteinExistence type="inferred from homology"/>
<keyword evidence="10 12" id="KW-1208">Phospholipid metabolism</keyword>
<name>A0A4T0UQT8_9NEIS</name>
<keyword evidence="8 12" id="KW-0594">Phospholipid biosynthesis</keyword>
<evidence type="ECO:0000256" key="4">
    <source>
        <dbReference type="ARBA" id="ARBA00022793"/>
    </source>
</evidence>
<evidence type="ECO:0000256" key="10">
    <source>
        <dbReference type="ARBA" id="ARBA00023264"/>
    </source>
</evidence>
<evidence type="ECO:0000256" key="12">
    <source>
        <dbReference type="HAMAP-Rule" id="MF_00662"/>
    </source>
</evidence>
<evidence type="ECO:0000256" key="8">
    <source>
        <dbReference type="ARBA" id="ARBA00023209"/>
    </source>
</evidence>
<comment type="pathway">
    <text evidence="12">Phospholipid metabolism; phosphatidylethanolamine biosynthesis; phosphatidylethanolamine from CDP-diacylglycerol: step 2/2.</text>
</comment>
<dbReference type="EC" id="4.1.1.65" evidence="12"/>
<dbReference type="NCBIfam" id="TIGR00163">
    <property type="entry name" value="PS_decarb"/>
    <property type="match status" value="1"/>
</dbReference>
<dbReference type="InterPro" id="IPR033177">
    <property type="entry name" value="PSD-B"/>
</dbReference>
<comment type="subunit">
    <text evidence="12">Heterodimer of a large membrane-associated beta subunit and a small pyruvoyl-containing alpha subunit.</text>
</comment>
<evidence type="ECO:0000313" key="14">
    <source>
        <dbReference type="Proteomes" id="UP000308891"/>
    </source>
</evidence>
<keyword evidence="14" id="KW-1185">Reference proteome</keyword>
<dbReference type="UniPathway" id="UPA00558">
    <property type="reaction ID" value="UER00616"/>
</dbReference>
<evidence type="ECO:0000256" key="7">
    <source>
        <dbReference type="ARBA" id="ARBA00023145"/>
    </source>
</evidence>
<evidence type="ECO:0000256" key="5">
    <source>
        <dbReference type="ARBA" id="ARBA00023098"/>
    </source>
</evidence>
<feature type="site" description="Cleavage (non-hydrolytic); by autocatalysis" evidence="12">
    <location>
        <begin position="246"/>
        <end position="247"/>
    </location>
</feature>
<comment type="catalytic activity">
    <reaction evidence="12">
        <text>a 1,2-diacyl-sn-glycero-3-phospho-L-serine + H(+) = a 1,2-diacyl-sn-glycero-3-phosphoethanolamine + CO2</text>
        <dbReference type="Rhea" id="RHEA:20828"/>
        <dbReference type="ChEBI" id="CHEBI:15378"/>
        <dbReference type="ChEBI" id="CHEBI:16526"/>
        <dbReference type="ChEBI" id="CHEBI:57262"/>
        <dbReference type="ChEBI" id="CHEBI:64612"/>
        <dbReference type="EC" id="4.1.1.65"/>
    </reaction>
</comment>
<organism evidence="13 14">
    <name type="scientific">Crenobacter intestini</name>
    <dbReference type="NCBI Taxonomy" id="2563443"/>
    <lineage>
        <taxon>Bacteria</taxon>
        <taxon>Pseudomonadati</taxon>
        <taxon>Pseudomonadota</taxon>
        <taxon>Betaproteobacteria</taxon>
        <taxon>Neisseriales</taxon>
        <taxon>Neisseriaceae</taxon>
        <taxon>Crenobacter</taxon>
    </lineage>
</organism>
<keyword evidence="11 12" id="KW-0670">Pyruvate</keyword>
<sequence length="279" mass="30099">MSERLFVLLQHALPKLALTRLAGRIAGARGGALTRRLITRFIARYGVNMAEAAQPDPAAYPTFNDFFTRALKPGARPLAASRLVCPVDGAISQFGDIHAGRVFQAKGRDYSAAALLADETAARAFDDGVFATIYLSPRDYHRIHMPCAGTLKSMTYVPGELYSVNPATARGVDALFARNERVVCLFDSPVGEFALVLVGATIVGSMATVWHGVVNPPRPGEVVRWDYSGQTIKLAQGEEMGRFLLGSTVVLLFPKAAGLAFNPEWESARAVRMGEAMAD</sequence>
<keyword evidence="9 12" id="KW-0456">Lyase</keyword>
<evidence type="ECO:0000256" key="2">
    <source>
        <dbReference type="ARBA" id="ARBA00022475"/>
    </source>
</evidence>
<comment type="PTM">
    <text evidence="12">Is synthesized initially as an inactive proenzyme. Formation of the active enzyme involves a self-maturation process in which the active site pyruvoyl group is generated from an internal serine residue via an autocatalytic post-translational modification. Two non-identical subunits are generated from the proenzyme in this reaction, and the pyruvate is formed at the N-terminus of the alpha chain, which is derived from the carboxyl end of the proenzyme. The autoendoproteolytic cleavage occurs by a canonical serine protease mechanism, in which the side chain hydroxyl group of the serine supplies its oxygen atom to form the C-terminus of the beta chain, while the remainder of the serine residue undergoes an oxidative deamination to produce ammonia and the pyruvoyl prosthetic group on the alpha chain. During this reaction, the Ser that is part of the protease active site of the proenzyme becomes the pyruvoyl prosthetic group, which constitutes an essential element of the active site of the mature decarboxylase.</text>
</comment>
<dbReference type="AlphaFoldDB" id="A0A4T0UQT8"/>
<evidence type="ECO:0000256" key="11">
    <source>
        <dbReference type="ARBA" id="ARBA00023317"/>
    </source>
</evidence>
<dbReference type="PANTHER" id="PTHR10067">
    <property type="entry name" value="PHOSPHATIDYLSERINE DECARBOXYLASE"/>
    <property type="match status" value="1"/>
</dbReference>
<dbReference type="Pfam" id="PF02666">
    <property type="entry name" value="PS_Dcarbxylase"/>
    <property type="match status" value="1"/>
</dbReference>
<evidence type="ECO:0000256" key="6">
    <source>
        <dbReference type="ARBA" id="ARBA00023136"/>
    </source>
</evidence>
<dbReference type="EMBL" id="STGJ01000012">
    <property type="protein sequence ID" value="TIC81219.1"/>
    <property type="molecule type" value="Genomic_DNA"/>
</dbReference>
<comment type="similarity">
    <text evidence="12">Belongs to the phosphatidylserine decarboxylase family. PSD-B subfamily. Prokaryotic type I sub-subfamily.</text>
</comment>
<dbReference type="GO" id="GO:0005886">
    <property type="term" value="C:plasma membrane"/>
    <property type="evidence" value="ECO:0007669"/>
    <property type="project" value="UniProtKB-SubCell"/>
</dbReference>
<dbReference type="InterPro" id="IPR033178">
    <property type="entry name" value="PSD_type1_pro"/>
</dbReference>
<dbReference type="Proteomes" id="UP000308891">
    <property type="component" value="Unassembled WGS sequence"/>
</dbReference>
<comment type="subcellular location">
    <subcellularLocation>
        <location evidence="12">Cell membrane</location>
        <topology evidence="12">Peripheral membrane protein</topology>
    </subcellularLocation>
</comment>
<evidence type="ECO:0000313" key="13">
    <source>
        <dbReference type="EMBL" id="TIC81219.1"/>
    </source>
</evidence>
<feature type="chain" id="PRO_5023351628" description="Phosphatidylserine decarboxylase beta chain" evidence="12">
    <location>
        <begin position="1"/>
        <end position="246"/>
    </location>
</feature>
<keyword evidence="4 12" id="KW-0210">Decarboxylase</keyword>
<keyword evidence="5 12" id="KW-0443">Lipid metabolism</keyword>
<protein>
    <recommendedName>
        <fullName evidence="12">Phosphatidylserine decarboxylase proenzyme</fullName>
        <ecNumber evidence="12">4.1.1.65</ecNumber>
    </recommendedName>
    <component>
        <recommendedName>
            <fullName evidence="12">Phosphatidylserine decarboxylase alpha chain</fullName>
        </recommendedName>
    </component>
    <component>
        <recommendedName>
            <fullName evidence="12">Phosphatidylserine decarboxylase beta chain</fullName>
        </recommendedName>
    </component>
</protein>
<dbReference type="InterPro" id="IPR003817">
    <property type="entry name" value="PS_Dcarbxylase"/>
</dbReference>
<gene>
    <name evidence="12 13" type="primary">psd</name>
    <name evidence="13" type="ORF">E5K04_11575</name>
</gene>
<feature type="active site" description="Charge relay system; for autoendoproteolytic cleavage activity" evidence="12">
    <location>
        <position position="247"/>
    </location>
</feature>
<keyword evidence="6 12" id="KW-0472">Membrane</keyword>
<comment type="function">
    <text evidence="12">Catalyzes the formation of phosphatidylethanolamine (PtdEtn) from phosphatidylserine (PtdSer).</text>
</comment>
<comment type="pathway">
    <text evidence="1">Lipid metabolism.</text>
</comment>
<dbReference type="HAMAP" id="MF_00662">
    <property type="entry name" value="PS_decarb_PSD_B_type1"/>
    <property type="match status" value="1"/>
</dbReference>
<reference evidence="13 14" key="1">
    <citation type="submission" date="2019-04" db="EMBL/GenBank/DDBJ databases">
        <title>Crenobacter sp. nov.</title>
        <authorList>
            <person name="Shi S."/>
        </authorList>
    </citation>
    <scope>NUCLEOTIDE SEQUENCE [LARGE SCALE GENOMIC DNA]</scope>
    <source>
        <strain evidence="13 14">GY 70310</strain>
    </source>
</reference>